<feature type="region of interest" description="Disordered" evidence="10">
    <location>
        <begin position="208"/>
        <end position="232"/>
    </location>
</feature>
<sequence length="478" mass="51444">MFLQRGSRVLRVHAIGSRVTATNTRGLRTSAAMHVVKPVMLADIGEGIVECEVIQWFVQPGARVEEFSPLCEVQSDKASVEITSRFAGVVKKLSYEAGEMARVGKPFVEIDIDGELGDGDDAAEVEGNTAPAEVAEAVKEAIEETRAVAQEMTADEKKRLRNGAIATPAVRHLLRKHDIDITLIRGTGKDGRVLKEDVFKYIKSREAGDSTAAQDTPVSPQTPQAAPAAPSSVQLETTVPLSNMQVQMFKTMTKSLAIPHFLYADEIDFTQLCAVRARLNTALKTPLVNADAGVSKLSYMPFIIKAMSLALQRYPILNARVDTTGAKPQLVMRTQHNIGIAMDTPQGLVVPVIQNVAGRSLVSIAAEISRLQDAGMRGKLSPADLQGGTITVSNIGTLGGTYVAPVIVDKEVAILGVGRMRKVPAFGGEDGKSIVEKSVCNFSWSADHRVIDGATMARAGDLVRRLVEEPELMMVHLS</sequence>
<dbReference type="PROSITE" id="PS51826">
    <property type="entry name" value="PSBD"/>
    <property type="match status" value="1"/>
</dbReference>
<dbReference type="InterPro" id="IPR004167">
    <property type="entry name" value="PSBD"/>
</dbReference>
<dbReference type="InterPro" id="IPR001078">
    <property type="entry name" value="2-oxoacid_DH_actylTfrase"/>
</dbReference>
<evidence type="ECO:0000256" key="8">
    <source>
        <dbReference type="ARBA" id="ARBA00023315"/>
    </source>
</evidence>
<proteinExistence type="inferred from homology"/>
<evidence type="ECO:0000313" key="14">
    <source>
        <dbReference type="Proteomes" id="UP000033483"/>
    </source>
</evidence>
<organism evidence="13 14">
    <name type="scientific">Thielaviopsis punctulata</name>
    <dbReference type="NCBI Taxonomy" id="72032"/>
    <lineage>
        <taxon>Eukaryota</taxon>
        <taxon>Fungi</taxon>
        <taxon>Dikarya</taxon>
        <taxon>Ascomycota</taxon>
        <taxon>Pezizomycotina</taxon>
        <taxon>Sordariomycetes</taxon>
        <taxon>Hypocreomycetidae</taxon>
        <taxon>Microascales</taxon>
        <taxon>Ceratocystidaceae</taxon>
        <taxon>Thielaviopsis</taxon>
    </lineage>
</organism>
<dbReference type="FunFam" id="2.40.50.100:FF:000013">
    <property type="entry name" value="Dihydrolipoamide acetyltransferase component of pyruvate dehydrogenase complex"/>
    <property type="match status" value="1"/>
</dbReference>
<dbReference type="SUPFAM" id="SSF52777">
    <property type="entry name" value="CoA-dependent acyltransferases"/>
    <property type="match status" value="1"/>
</dbReference>
<feature type="domain" description="Peripheral subunit-binding (PSBD)" evidence="12">
    <location>
        <begin position="165"/>
        <end position="202"/>
    </location>
</feature>
<dbReference type="InterPro" id="IPR003016">
    <property type="entry name" value="2-oxoA_DH_lipoyl-BS"/>
</dbReference>
<comment type="similarity">
    <text evidence="3 9">Belongs to the 2-oxoacid dehydrogenase family.</text>
</comment>
<evidence type="ECO:0000259" key="11">
    <source>
        <dbReference type="PROSITE" id="PS50968"/>
    </source>
</evidence>
<dbReference type="InterPro" id="IPR000089">
    <property type="entry name" value="Biotin_lipoyl"/>
</dbReference>
<dbReference type="InterPro" id="IPR036625">
    <property type="entry name" value="E3-bd_dom_sf"/>
</dbReference>
<dbReference type="AlphaFoldDB" id="A0A0F4ZLP2"/>
<keyword evidence="4 9" id="KW-0808">Transferase</keyword>
<keyword evidence="5 9" id="KW-0450">Lipoyl</keyword>
<feature type="compositionally biased region" description="Low complexity" evidence="10">
    <location>
        <begin position="216"/>
        <end position="232"/>
    </location>
</feature>
<evidence type="ECO:0000256" key="3">
    <source>
        <dbReference type="ARBA" id="ARBA00007317"/>
    </source>
</evidence>
<dbReference type="PANTHER" id="PTHR43178:SF5">
    <property type="entry name" value="LIPOAMIDE ACYLTRANSFERASE COMPONENT OF BRANCHED-CHAIN ALPHA-KETO ACID DEHYDROGENASE COMPLEX, MITOCHONDRIAL"/>
    <property type="match status" value="1"/>
</dbReference>
<dbReference type="PROSITE" id="PS50968">
    <property type="entry name" value="BIOTINYL_LIPOYL"/>
    <property type="match status" value="1"/>
</dbReference>
<protein>
    <recommendedName>
        <fullName evidence="9">Dihydrolipoamide acetyltransferase component of pyruvate dehydrogenase complex</fullName>
        <ecNumber evidence="9">2.3.1.-</ecNumber>
    </recommendedName>
</protein>
<dbReference type="Gene3D" id="2.40.50.100">
    <property type="match status" value="1"/>
</dbReference>
<dbReference type="PANTHER" id="PTHR43178">
    <property type="entry name" value="DIHYDROLIPOAMIDE ACETYLTRANSFERASE COMPONENT OF PYRUVATE DEHYDROGENASE COMPLEX"/>
    <property type="match status" value="1"/>
</dbReference>
<dbReference type="FunFam" id="3.30.559.10:FF:000007">
    <property type="entry name" value="Dihydrolipoamide acetyltransferase component of pyruvate dehydrogenase complex"/>
    <property type="match status" value="1"/>
</dbReference>
<keyword evidence="7" id="KW-0496">Mitochondrion</keyword>
<dbReference type="InterPro" id="IPR023213">
    <property type="entry name" value="CAT-like_dom_sf"/>
</dbReference>
<evidence type="ECO:0000256" key="9">
    <source>
        <dbReference type="RuleBase" id="RU003423"/>
    </source>
</evidence>
<comment type="caution">
    <text evidence="13">The sequence shown here is derived from an EMBL/GenBank/DDBJ whole genome shotgun (WGS) entry which is preliminary data.</text>
</comment>
<feature type="domain" description="Lipoyl-binding" evidence="11">
    <location>
        <begin position="35"/>
        <end position="111"/>
    </location>
</feature>
<evidence type="ECO:0000256" key="6">
    <source>
        <dbReference type="ARBA" id="ARBA00022946"/>
    </source>
</evidence>
<dbReference type="SUPFAM" id="SSF47005">
    <property type="entry name" value="Peripheral subunit-binding domain of 2-oxo acid dehydrogenase complex"/>
    <property type="match status" value="1"/>
</dbReference>
<evidence type="ECO:0000256" key="7">
    <source>
        <dbReference type="ARBA" id="ARBA00023128"/>
    </source>
</evidence>
<dbReference type="GO" id="GO:0045333">
    <property type="term" value="P:cellular respiration"/>
    <property type="evidence" value="ECO:0007669"/>
    <property type="project" value="UniProtKB-ARBA"/>
</dbReference>
<accession>A0A0F4ZLP2</accession>
<evidence type="ECO:0000256" key="4">
    <source>
        <dbReference type="ARBA" id="ARBA00022679"/>
    </source>
</evidence>
<dbReference type="Proteomes" id="UP000033483">
    <property type="component" value="Unassembled WGS sequence"/>
</dbReference>
<comment type="cofactor">
    <cofactor evidence="1 9">
        <name>(R)-lipoate</name>
        <dbReference type="ChEBI" id="CHEBI:83088"/>
    </cofactor>
</comment>
<dbReference type="EMBL" id="LAEV01000270">
    <property type="protein sequence ID" value="KKA30753.1"/>
    <property type="molecule type" value="Genomic_DNA"/>
</dbReference>
<dbReference type="PROSITE" id="PS00189">
    <property type="entry name" value="LIPOYL"/>
    <property type="match status" value="1"/>
</dbReference>
<dbReference type="InterPro" id="IPR011053">
    <property type="entry name" value="Single_hybrid_motif"/>
</dbReference>
<keyword evidence="8 9" id="KW-0012">Acyltransferase</keyword>
<evidence type="ECO:0000256" key="5">
    <source>
        <dbReference type="ARBA" id="ARBA00022823"/>
    </source>
</evidence>
<dbReference type="OrthoDB" id="15567at2759"/>
<keyword evidence="14" id="KW-1185">Reference proteome</keyword>
<dbReference type="InterPro" id="IPR050743">
    <property type="entry name" value="2-oxoacid_DH_E2_comp"/>
</dbReference>
<dbReference type="GO" id="GO:0016407">
    <property type="term" value="F:acetyltransferase activity"/>
    <property type="evidence" value="ECO:0007669"/>
    <property type="project" value="TreeGrafter"/>
</dbReference>
<dbReference type="GO" id="GO:0031405">
    <property type="term" value="F:lipoic acid binding"/>
    <property type="evidence" value="ECO:0007669"/>
    <property type="project" value="TreeGrafter"/>
</dbReference>
<reference evidence="13 14" key="1">
    <citation type="submission" date="2015-03" db="EMBL/GenBank/DDBJ databases">
        <authorList>
            <person name="Radwan O."/>
            <person name="Al-Naeli F.A."/>
            <person name="Rendon G.A."/>
            <person name="Fields C."/>
        </authorList>
    </citation>
    <scope>NUCLEOTIDE SEQUENCE [LARGE SCALE GENOMIC DNA]</scope>
    <source>
        <strain evidence="13">CR-DP1</strain>
    </source>
</reference>
<dbReference type="Gene3D" id="4.10.320.10">
    <property type="entry name" value="E3-binding domain"/>
    <property type="match status" value="1"/>
</dbReference>
<keyword evidence="6" id="KW-0809">Transit peptide</keyword>
<dbReference type="Pfam" id="PF02817">
    <property type="entry name" value="E3_binding"/>
    <property type="match status" value="1"/>
</dbReference>
<evidence type="ECO:0000313" key="13">
    <source>
        <dbReference type="EMBL" id="KKA30753.1"/>
    </source>
</evidence>
<dbReference type="Pfam" id="PF00198">
    <property type="entry name" value="2-oxoacid_dh"/>
    <property type="match status" value="1"/>
</dbReference>
<evidence type="ECO:0000259" key="12">
    <source>
        <dbReference type="PROSITE" id="PS51826"/>
    </source>
</evidence>
<dbReference type="EC" id="2.3.1.-" evidence="9"/>
<dbReference type="Gene3D" id="3.30.559.10">
    <property type="entry name" value="Chloramphenicol acetyltransferase-like domain"/>
    <property type="match status" value="1"/>
</dbReference>
<dbReference type="GO" id="GO:0005759">
    <property type="term" value="C:mitochondrial matrix"/>
    <property type="evidence" value="ECO:0007669"/>
    <property type="project" value="UniProtKB-SubCell"/>
</dbReference>
<dbReference type="CDD" id="cd06849">
    <property type="entry name" value="lipoyl_domain"/>
    <property type="match status" value="1"/>
</dbReference>
<dbReference type="Pfam" id="PF00364">
    <property type="entry name" value="Biotin_lipoyl"/>
    <property type="match status" value="1"/>
</dbReference>
<comment type="subcellular location">
    <subcellularLocation>
        <location evidence="2">Mitochondrion matrix</location>
    </subcellularLocation>
</comment>
<gene>
    <name evidence="13" type="ORF">TD95_002598</name>
</gene>
<evidence type="ECO:0000256" key="10">
    <source>
        <dbReference type="SAM" id="MobiDB-lite"/>
    </source>
</evidence>
<name>A0A0F4ZLP2_9PEZI</name>
<dbReference type="SUPFAM" id="SSF51230">
    <property type="entry name" value="Single hybrid motif"/>
    <property type="match status" value="1"/>
</dbReference>
<evidence type="ECO:0000256" key="1">
    <source>
        <dbReference type="ARBA" id="ARBA00001938"/>
    </source>
</evidence>
<evidence type="ECO:0000256" key="2">
    <source>
        <dbReference type="ARBA" id="ARBA00004305"/>
    </source>
</evidence>